<dbReference type="EMBL" id="BMMS01000008">
    <property type="protein sequence ID" value="GGO86459.1"/>
    <property type="molecule type" value="Genomic_DNA"/>
</dbReference>
<organism evidence="3 4">
    <name type="scientific">Wenjunlia tyrosinilytica</name>
    <dbReference type="NCBI Taxonomy" id="1544741"/>
    <lineage>
        <taxon>Bacteria</taxon>
        <taxon>Bacillati</taxon>
        <taxon>Actinomycetota</taxon>
        <taxon>Actinomycetes</taxon>
        <taxon>Kitasatosporales</taxon>
        <taxon>Streptomycetaceae</taxon>
        <taxon>Wenjunlia</taxon>
    </lineage>
</organism>
<evidence type="ECO:0000256" key="2">
    <source>
        <dbReference type="SAM" id="Phobius"/>
    </source>
</evidence>
<keyword evidence="2" id="KW-0472">Membrane</keyword>
<evidence type="ECO:0000256" key="1">
    <source>
        <dbReference type="SAM" id="MobiDB-lite"/>
    </source>
</evidence>
<gene>
    <name evidence="3" type="ORF">GCM10012280_22620</name>
</gene>
<feature type="compositionally biased region" description="Acidic residues" evidence="1">
    <location>
        <begin position="126"/>
        <end position="138"/>
    </location>
</feature>
<keyword evidence="2" id="KW-1133">Transmembrane helix</keyword>
<dbReference type="Proteomes" id="UP000641932">
    <property type="component" value="Unassembled WGS sequence"/>
</dbReference>
<comment type="caution">
    <text evidence="3">The sequence shown here is derived from an EMBL/GenBank/DDBJ whole genome shotgun (WGS) entry which is preliminary data.</text>
</comment>
<dbReference type="AlphaFoldDB" id="A0A917ZLQ0"/>
<feature type="compositionally biased region" description="Low complexity" evidence="1">
    <location>
        <begin position="241"/>
        <end position="266"/>
    </location>
</feature>
<protein>
    <submittedName>
        <fullName evidence="3">Uncharacterized protein</fullName>
    </submittedName>
</protein>
<evidence type="ECO:0000313" key="4">
    <source>
        <dbReference type="Proteomes" id="UP000641932"/>
    </source>
</evidence>
<feature type="transmembrane region" description="Helical" evidence="2">
    <location>
        <begin position="46"/>
        <end position="68"/>
    </location>
</feature>
<evidence type="ECO:0000313" key="3">
    <source>
        <dbReference type="EMBL" id="GGO86459.1"/>
    </source>
</evidence>
<feature type="compositionally biased region" description="Basic and acidic residues" evidence="1">
    <location>
        <begin position="144"/>
        <end position="153"/>
    </location>
</feature>
<feature type="region of interest" description="Disordered" evidence="1">
    <location>
        <begin position="221"/>
        <end position="295"/>
    </location>
</feature>
<sequence>MLARRFIVLARATLGIFGSTIPAQRDQSHIQGRPPMERSANLRTVALASVVFLAAALPLAAASAGPAFDAIGQHRSGGAVEASPRAVPAEPGEASRIASAEHPDPVESAAHSLSLFDLPPLSATDEAGEAGETDEPGETGEAGEAGRTDEANDGRTAGASCGPEVTSPEGLKTQTCVLTEAGRTWARSYYRNATGDPLRMVLTLMREDGRTVQVHCSVAAARSSGTCETPRRRSLPAPSQASPGVSSGSEAGAPESAGAAASASGATGLDSAVAEVATEDGSRMLMRSGSNAPGQ</sequence>
<accession>A0A917ZLQ0</accession>
<reference evidence="3" key="1">
    <citation type="journal article" date="2014" name="Int. J. Syst. Evol. Microbiol.">
        <title>Complete genome sequence of Corynebacterium casei LMG S-19264T (=DSM 44701T), isolated from a smear-ripened cheese.</title>
        <authorList>
            <consortium name="US DOE Joint Genome Institute (JGI-PGF)"/>
            <person name="Walter F."/>
            <person name="Albersmeier A."/>
            <person name="Kalinowski J."/>
            <person name="Ruckert C."/>
        </authorList>
    </citation>
    <scope>NUCLEOTIDE SEQUENCE</scope>
    <source>
        <strain evidence="3">CGMCC 4.7201</strain>
    </source>
</reference>
<keyword evidence="4" id="KW-1185">Reference proteome</keyword>
<name>A0A917ZLQ0_9ACTN</name>
<proteinExistence type="predicted"/>
<reference evidence="3" key="2">
    <citation type="submission" date="2020-09" db="EMBL/GenBank/DDBJ databases">
        <authorList>
            <person name="Sun Q."/>
            <person name="Zhou Y."/>
        </authorList>
    </citation>
    <scope>NUCLEOTIDE SEQUENCE</scope>
    <source>
        <strain evidence="3">CGMCC 4.7201</strain>
    </source>
</reference>
<keyword evidence="2" id="KW-0812">Transmembrane</keyword>
<feature type="region of interest" description="Disordered" evidence="1">
    <location>
        <begin position="79"/>
        <end position="169"/>
    </location>
</feature>